<dbReference type="Pfam" id="PF08281">
    <property type="entry name" value="Sigma70_r4_2"/>
    <property type="match status" value="1"/>
</dbReference>
<dbReference type="EMBL" id="JABAFD010000011">
    <property type="protein sequence ID" value="NME10821.1"/>
    <property type="molecule type" value="Genomic_DNA"/>
</dbReference>
<evidence type="ECO:0000259" key="6">
    <source>
        <dbReference type="Pfam" id="PF08281"/>
    </source>
</evidence>
<evidence type="ECO:0000313" key="8">
    <source>
        <dbReference type="Proteomes" id="UP000573963"/>
    </source>
</evidence>
<proteinExistence type="inferred from homology"/>
<dbReference type="SUPFAM" id="SSF88946">
    <property type="entry name" value="Sigma2 domain of RNA polymerase sigma factors"/>
    <property type="match status" value="1"/>
</dbReference>
<comment type="similarity">
    <text evidence="1">Belongs to the sigma-70 factor family. ECF subfamily.</text>
</comment>
<evidence type="ECO:0000259" key="5">
    <source>
        <dbReference type="Pfam" id="PF04542"/>
    </source>
</evidence>
<dbReference type="PANTHER" id="PTHR43133">
    <property type="entry name" value="RNA POLYMERASE ECF-TYPE SIGMA FACTO"/>
    <property type="match status" value="1"/>
</dbReference>
<keyword evidence="4" id="KW-0804">Transcription</keyword>
<comment type="caution">
    <text evidence="7">The sequence shown here is derived from an EMBL/GenBank/DDBJ whole genome shotgun (WGS) entry which is preliminary data.</text>
</comment>
<dbReference type="NCBIfam" id="TIGR02937">
    <property type="entry name" value="sigma70-ECF"/>
    <property type="match status" value="1"/>
</dbReference>
<dbReference type="Gene3D" id="1.10.1740.10">
    <property type="match status" value="1"/>
</dbReference>
<dbReference type="GO" id="GO:0003677">
    <property type="term" value="F:DNA binding"/>
    <property type="evidence" value="ECO:0007669"/>
    <property type="project" value="InterPro"/>
</dbReference>
<dbReference type="PANTHER" id="PTHR43133:SF51">
    <property type="entry name" value="RNA POLYMERASE SIGMA FACTOR"/>
    <property type="match status" value="1"/>
</dbReference>
<dbReference type="Gene3D" id="1.10.10.10">
    <property type="entry name" value="Winged helix-like DNA-binding domain superfamily/Winged helix DNA-binding domain"/>
    <property type="match status" value="1"/>
</dbReference>
<feature type="domain" description="RNA polymerase sigma factor 70 region 4 type 2" evidence="6">
    <location>
        <begin position="127"/>
        <end position="175"/>
    </location>
</feature>
<dbReference type="RefSeq" id="WP_150846308.1">
    <property type="nucleotide sequence ID" value="NZ_JABAFD010000011.1"/>
</dbReference>
<keyword evidence="3" id="KW-0731">Sigma factor</keyword>
<evidence type="ECO:0000256" key="2">
    <source>
        <dbReference type="ARBA" id="ARBA00023015"/>
    </source>
</evidence>
<dbReference type="GO" id="GO:0016987">
    <property type="term" value="F:sigma factor activity"/>
    <property type="evidence" value="ECO:0007669"/>
    <property type="project" value="UniProtKB-KW"/>
</dbReference>
<dbReference type="InterPro" id="IPR013249">
    <property type="entry name" value="RNA_pol_sigma70_r4_t2"/>
</dbReference>
<name>A0AA44DNR9_PARBF</name>
<dbReference type="GO" id="GO:0006352">
    <property type="term" value="P:DNA-templated transcription initiation"/>
    <property type="evidence" value="ECO:0007669"/>
    <property type="project" value="InterPro"/>
</dbReference>
<dbReference type="CDD" id="cd06171">
    <property type="entry name" value="Sigma70_r4"/>
    <property type="match status" value="1"/>
</dbReference>
<reference evidence="7 8" key="1">
    <citation type="submission" date="2020-04" db="EMBL/GenBank/DDBJ databases">
        <authorList>
            <person name="Hitch T.C.A."/>
            <person name="Wylensek D."/>
            <person name="Clavel T."/>
        </authorList>
    </citation>
    <scope>NUCLEOTIDE SEQUENCE [LARGE SCALE GENOMIC DNA]</scope>
    <source>
        <strain evidence="7 8">Med78_4-601-WT-2</strain>
    </source>
</reference>
<dbReference type="InterPro" id="IPR007627">
    <property type="entry name" value="RNA_pol_sigma70_r2"/>
</dbReference>
<dbReference type="SUPFAM" id="SSF88659">
    <property type="entry name" value="Sigma3 and sigma4 domains of RNA polymerase sigma factors"/>
    <property type="match status" value="1"/>
</dbReference>
<dbReference type="InterPro" id="IPR013324">
    <property type="entry name" value="RNA_pol_sigma_r3/r4-like"/>
</dbReference>
<accession>A0AA44DNR9</accession>
<evidence type="ECO:0000313" key="7">
    <source>
        <dbReference type="EMBL" id="NME10821.1"/>
    </source>
</evidence>
<gene>
    <name evidence="7" type="ORF">HF875_14925</name>
</gene>
<evidence type="ECO:0000256" key="1">
    <source>
        <dbReference type="ARBA" id="ARBA00010641"/>
    </source>
</evidence>
<feature type="domain" description="RNA polymerase sigma-70 region 2" evidence="5">
    <location>
        <begin position="38"/>
        <end position="103"/>
    </location>
</feature>
<dbReference type="Proteomes" id="UP000573963">
    <property type="component" value="Unassembled WGS sequence"/>
</dbReference>
<dbReference type="InterPro" id="IPR036388">
    <property type="entry name" value="WH-like_DNA-bd_sf"/>
</dbReference>
<evidence type="ECO:0000256" key="4">
    <source>
        <dbReference type="ARBA" id="ARBA00023163"/>
    </source>
</evidence>
<protein>
    <submittedName>
        <fullName evidence="7">Sigma-70 family RNA polymerase sigma factor</fullName>
    </submittedName>
</protein>
<dbReference type="InterPro" id="IPR039425">
    <property type="entry name" value="RNA_pol_sigma-70-like"/>
</dbReference>
<dbReference type="Pfam" id="PF04542">
    <property type="entry name" value="Sigma70_r2"/>
    <property type="match status" value="1"/>
</dbReference>
<organism evidence="7 8">
    <name type="scientific">Paraclostridium bifermentans</name>
    <name type="common">Clostridium bifermentans</name>
    <dbReference type="NCBI Taxonomy" id="1490"/>
    <lineage>
        <taxon>Bacteria</taxon>
        <taxon>Bacillati</taxon>
        <taxon>Bacillota</taxon>
        <taxon>Clostridia</taxon>
        <taxon>Peptostreptococcales</taxon>
        <taxon>Peptostreptococcaceae</taxon>
        <taxon>Paraclostridium</taxon>
    </lineage>
</organism>
<evidence type="ECO:0000256" key="3">
    <source>
        <dbReference type="ARBA" id="ARBA00023082"/>
    </source>
</evidence>
<keyword evidence="2" id="KW-0805">Transcription regulation</keyword>
<dbReference type="AlphaFoldDB" id="A0AA44DNR9"/>
<dbReference type="InterPro" id="IPR014284">
    <property type="entry name" value="RNA_pol_sigma-70_dom"/>
</dbReference>
<sequence>MSKINVFSNSVKKECLSEEALIKKAIKGDSYCFELLLLKYKGYLYKIAYSYTKNECDSLDLIQECSYKAWLNIKKLKKHSSFKLWISKILVNIALNEYHKQNKINYIDLDDSIPDQDVTLSVEEKVDLQNAIDLLKPEYKTVIMLKYFDDMTIDNISEVMELSPNTVKTHLRRAKICIKTILKEDC</sequence>
<dbReference type="InterPro" id="IPR013325">
    <property type="entry name" value="RNA_pol_sigma_r2"/>
</dbReference>